<evidence type="ECO:0008006" key="4">
    <source>
        <dbReference type="Google" id="ProtNLM"/>
    </source>
</evidence>
<dbReference type="PANTHER" id="PTHR36000:SF2">
    <property type="entry name" value="DEFECTIVE 1273 PROTEIN, PUTATIVE-RELATED"/>
    <property type="match status" value="1"/>
</dbReference>
<proteinExistence type="predicted"/>
<gene>
    <name evidence="2" type="ORF">SAY87_027419</name>
</gene>
<dbReference type="AlphaFoldDB" id="A0AAN7H0T8"/>
<name>A0AAN7H0T8_9MYRT</name>
<dbReference type="EMBL" id="JAXIOK010000018">
    <property type="protein sequence ID" value="KAK4749970.1"/>
    <property type="molecule type" value="Genomic_DNA"/>
</dbReference>
<evidence type="ECO:0000313" key="3">
    <source>
        <dbReference type="Proteomes" id="UP001345219"/>
    </source>
</evidence>
<feature type="transmembrane region" description="Helical" evidence="1">
    <location>
        <begin position="175"/>
        <end position="196"/>
    </location>
</feature>
<sequence>MISSSMTARLPSASPPLRVLHREPSVLNIRLLGGLKAWSQGNLKPNLLFRTSRLDFFCAVSMAAGQSGDSENGRFQHLIDKAGELWDSSPEPVKRFPWNRALENFVQLVLDLALAVVKILCIPLLGITSLSEMSYCAHERKLFFVPLPLLIGFAVAGILKDSALEISPLIKEAEIPWHLVAIAIFFALLKFPGPYYPYWGRIFIPHMANGALVRTLWSFFWWYRRPNRASSQNPM</sequence>
<protein>
    <recommendedName>
        <fullName evidence="4">Embryo defective 1273</fullName>
    </recommendedName>
</protein>
<reference evidence="2 3" key="1">
    <citation type="journal article" date="2023" name="Hortic Res">
        <title>Pangenome of water caltrop reveals structural variations and asymmetric subgenome divergence after allopolyploidization.</title>
        <authorList>
            <person name="Zhang X."/>
            <person name="Chen Y."/>
            <person name="Wang L."/>
            <person name="Yuan Y."/>
            <person name="Fang M."/>
            <person name="Shi L."/>
            <person name="Lu R."/>
            <person name="Comes H.P."/>
            <person name="Ma Y."/>
            <person name="Chen Y."/>
            <person name="Huang G."/>
            <person name="Zhou Y."/>
            <person name="Zheng Z."/>
            <person name="Qiu Y."/>
        </authorList>
    </citation>
    <scope>NUCLEOTIDE SEQUENCE [LARGE SCALE GENOMIC DNA]</scope>
    <source>
        <tissue evidence="2">Roots</tissue>
    </source>
</reference>
<comment type="caution">
    <text evidence="2">The sequence shown here is derived from an EMBL/GenBank/DDBJ whole genome shotgun (WGS) entry which is preliminary data.</text>
</comment>
<keyword evidence="1" id="KW-1133">Transmembrane helix</keyword>
<feature type="transmembrane region" description="Helical" evidence="1">
    <location>
        <begin position="142"/>
        <end position="163"/>
    </location>
</feature>
<keyword evidence="1" id="KW-0812">Transmembrane</keyword>
<keyword evidence="1" id="KW-0472">Membrane</keyword>
<organism evidence="2 3">
    <name type="scientific">Trapa incisa</name>
    <dbReference type="NCBI Taxonomy" id="236973"/>
    <lineage>
        <taxon>Eukaryota</taxon>
        <taxon>Viridiplantae</taxon>
        <taxon>Streptophyta</taxon>
        <taxon>Embryophyta</taxon>
        <taxon>Tracheophyta</taxon>
        <taxon>Spermatophyta</taxon>
        <taxon>Magnoliopsida</taxon>
        <taxon>eudicotyledons</taxon>
        <taxon>Gunneridae</taxon>
        <taxon>Pentapetalae</taxon>
        <taxon>rosids</taxon>
        <taxon>malvids</taxon>
        <taxon>Myrtales</taxon>
        <taxon>Lythraceae</taxon>
        <taxon>Trapa</taxon>
    </lineage>
</organism>
<dbReference type="Proteomes" id="UP001345219">
    <property type="component" value="Chromosome 21"/>
</dbReference>
<accession>A0AAN7H0T8</accession>
<feature type="transmembrane region" description="Helical" evidence="1">
    <location>
        <begin position="105"/>
        <end position="130"/>
    </location>
</feature>
<feature type="transmembrane region" description="Helical" evidence="1">
    <location>
        <begin position="202"/>
        <end position="223"/>
    </location>
</feature>
<dbReference type="PANTHER" id="PTHR36000">
    <property type="entry name" value="DEFECTIVE 1273 PROTEIN, PUTATIVE-RELATED"/>
    <property type="match status" value="1"/>
</dbReference>
<keyword evidence="3" id="KW-1185">Reference proteome</keyword>
<evidence type="ECO:0000313" key="2">
    <source>
        <dbReference type="EMBL" id="KAK4749970.1"/>
    </source>
</evidence>
<evidence type="ECO:0000256" key="1">
    <source>
        <dbReference type="SAM" id="Phobius"/>
    </source>
</evidence>